<dbReference type="AlphaFoldDB" id="A0AAV8PDD3"/>
<evidence type="ECO:0000313" key="2">
    <source>
        <dbReference type="Proteomes" id="UP001222027"/>
    </source>
</evidence>
<comment type="caution">
    <text evidence="1">The sequence shown here is derived from an EMBL/GenBank/DDBJ whole genome shotgun (WGS) entry which is preliminary data.</text>
</comment>
<reference evidence="1 2" key="1">
    <citation type="submission" date="2022-12" db="EMBL/GenBank/DDBJ databases">
        <title>Chromosome-scale assembly of the Ensete ventricosum genome.</title>
        <authorList>
            <person name="Dussert Y."/>
            <person name="Stocks J."/>
            <person name="Wendawek A."/>
            <person name="Woldeyes F."/>
            <person name="Nichols R.A."/>
            <person name="Borrell J.S."/>
        </authorList>
    </citation>
    <scope>NUCLEOTIDE SEQUENCE [LARGE SCALE GENOMIC DNA]</scope>
    <source>
        <strain evidence="2">cv. Maze</strain>
        <tissue evidence="1">Seeds</tissue>
    </source>
</reference>
<dbReference type="EMBL" id="JAQQAF010000006">
    <property type="protein sequence ID" value="KAJ8480155.1"/>
    <property type="molecule type" value="Genomic_DNA"/>
</dbReference>
<proteinExistence type="predicted"/>
<dbReference type="Proteomes" id="UP001222027">
    <property type="component" value="Unassembled WGS sequence"/>
</dbReference>
<organism evidence="1 2">
    <name type="scientific">Ensete ventricosum</name>
    <name type="common">Abyssinian banana</name>
    <name type="synonym">Musa ensete</name>
    <dbReference type="NCBI Taxonomy" id="4639"/>
    <lineage>
        <taxon>Eukaryota</taxon>
        <taxon>Viridiplantae</taxon>
        <taxon>Streptophyta</taxon>
        <taxon>Embryophyta</taxon>
        <taxon>Tracheophyta</taxon>
        <taxon>Spermatophyta</taxon>
        <taxon>Magnoliopsida</taxon>
        <taxon>Liliopsida</taxon>
        <taxon>Zingiberales</taxon>
        <taxon>Musaceae</taxon>
        <taxon>Ensete</taxon>
    </lineage>
</organism>
<name>A0AAV8PDD3_ENSVE</name>
<protein>
    <submittedName>
        <fullName evidence="1">Uncharacterized protein</fullName>
    </submittedName>
</protein>
<evidence type="ECO:0000313" key="1">
    <source>
        <dbReference type="EMBL" id="KAJ8480155.1"/>
    </source>
</evidence>
<gene>
    <name evidence="1" type="ORF">OPV22_023882</name>
</gene>
<keyword evidence="2" id="KW-1185">Reference proteome</keyword>
<accession>A0AAV8PDD3</accession>
<sequence>MASGSHRFIYQPQKTLLNYRVECTNGVDDKQSLFLDPRGEVLWGLGFLALSWCNKNSVVEYMEWICERLLWDAFIDGGGIRDSPIR</sequence>